<comment type="caution">
    <text evidence="2">The sequence shown here is derived from an EMBL/GenBank/DDBJ whole genome shotgun (WGS) entry which is preliminary data.</text>
</comment>
<keyword evidence="1" id="KW-0812">Transmembrane</keyword>
<dbReference type="AlphaFoldDB" id="A0AA43XHC0"/>
<dbReference type="RefSeq" id="WP_160718195.1">
    <property type="nucleotide sequence ID" value="NZ_SUMG01000001.1"/>
</dbReference>
<gene>
    <name evidence="2" type="ORF">ISALK_00065</name>
</gene>
<keyword evidence="3" id="KW-1185">Reference proteome</keyword>
<feature type="transmembrane region" description="Helical" evidence="1">
    <location>
        <begin position="69"/>
        <end position="90"/>
    </location>
</feature>
<keyword evidence="1" id="KW-1133">Transmembrane helix</keyword>
<feature type="transmembrane region" description="Helical" evidence="1">
    <location>
        <begin position="97"/>
        <end position="118"/>
    </location>
</feature>
<feature type="transmembrane region" description="Helical" evidence="1">
    <location>
        <begin position="12"/>
        <end position="32"/>
    </location>
</feature>
<feature type="transmembrane region" description="Helical" evidence="1">
    <location>
        <begin position="124"/>
        <end position="143"/>
    </location>
</feature>
<evidence type="ECO:0000313" key="2">
    <source>
        <dbReference type="EMBL" id="NBG86882.1"/>
    </source>
</evidence>
<evidence type="ECO:0000256" key="1">
    <source>
        <dbReference type="SAM" id="Phobius"/>
    </source>
</evidence>
<sequence length="152" mass="17807">MPRNYVLTSKKLYILLITISFLIMALSLEVLMEVKDGSRFYQWFEEIQQSEGQVVSKEEAFDTYVSGQILLYMLNLVIPLGFALHSFFAFKKERINSLFIYLWMIMLMGGMAFTLISWNVHSLFYYIRIMAYLVLIGTTLSLIRDVGISKKW</sequence>
<proteinExistence type="predicted"/>
<protein>
    <submittedName>
        <fullName evidence="2">Uncharacterized protein</fullName>
    </submittedName>
</protein>
<keyword evidence="1" id="KW-0472">Membrane</keyword>
<dbReference type="Proteomes" id="UP000449710">
    <property type="component" value="Unassembled WGS sequence"/>
</dbReference>
<name>A0AA43XHC0_9CLOT</name>
<organism evidence="2 3">
    <name type="scientific">Isachenkonia alkalipeptolytica</name>
    <dbReference type="NCBI Taxonomy" id="2565777"/>
    <lineage>
        <taxon>Bacteria</taxon>
        <taxon>Bacillati</taxon>
        <taxon>Bacillota</taxon>
        <taxon>Clostridia</taxon>
        <taxon>Eubacteriales</taxon>
        <taxon>Clostridiaceae</taxon>
        <taxon>Isachenkonia</taxon>
    </lineage>
</organism>
<evidence type="ECO:0000313" key="3">
    <source>
        <dbReference type="Proteomes" id="UP000449710"/>
    </source>
</evidence>
<accession>A0AA43XHC0</accession>
<dbReference type="EMBL" id="SUMG01000001">
    <property type="protein sequence ID" value="NBG86882.1"/>
    <property type="molecule type" value="Genomic_DNA"/>
</dbReference>
<reference evidence="2 3" key="1">
    <citation type="submission" date="2019-04" db="EMBL/GenBank/DDBJ databases">
        <title>Isachenkonia alkalipeptolytica gen. nov. sp. nov. a new anaerobic, alkiliphilic organothrophic bacterium capable to reduce synthesized ferrihydrite isolated from a soda lake.</title>
        <authorList>
            <person name="Toshchakov S.V."/>
            <person name="Zavarzina D.G."/>
            <person name="Zhilina T.N."/>
            <person name="Kostrikina N.A."/>
            <person name="Kublanov I.V."/>
        </authorList>
    </citation>
    <scope>NUCLEOTIDE SEQUENCE [LARGE SCALE GENOMIC DNA]</scope>
    <source>
        <strain evidence="2 3">Z-1701</strain>
    </source>
</reference>